<evidence type="ECO:0000313" key="2">
    <source>
        <dbReference type="EMBL" id="KAG5607917.1"/>
    </source>
</evidence>
<name>A0A9J5Z6Q2_SOLCO</name>
<keyword evidence="3" id="KW-1185">Reference proteome</keyword>
<protein>
    <submittedName>
        <fullName evidence="2">Uncharacterized protein</fullName>
    </submittedName>
</protein>
<dbReference type="AlphaFoldDB" id="A0A9J5Z6Q2"/>
<gene>
    <name evidence="2" type="ORF">H5410_029409</name>
</gene>
<sequence length="128" mass="14020">MRDILEIFCIFRVVTKATVSEMSTENIDGKSGKLIRDGSGNGNGKSGSCKEVAPKLKSPRLFRDVVVQGCCPLFNIDAERTFPETPFVLFVDGTSWLCFPSYVVITDLKSSAALSTCFLTMHPALVHL</sequence>
<dbReference type="EMBL" id="JACXVP010000005">
    <property type="protein sequence ID" value="KAG5607917.1"/>
    <property type="molecule type" value="Genomic_DNA"/>
</dbReference>
<proteinExistence type="predicted"/>
<comment type="caution">
    <text evidence="2">The sequence shown here is derived from an EMBL/GenBank/DDBJ whole genome shotgun (WGS) entry which is preliminary data.</text>
</comment>
<dbReference type="Proteomes" id="UP000824120">
    <property type="component" value="Chromosome 5"/>
</dbReference>
<organism evidence="2 3">
    <name type="scientific">Solanum commersonii</name>
    <name type="common">Commerson's wild potato</name>
    <name type="synonym">Commerson's nightshade</name>
    <dbReference type="NCBI Taxonomy" id="4109"/>
    <lineage>
        <taxon>Eukaryota</taxon>
        <taxon>Viridiplantae</taxon>
        <taxon>Streptophyta</taxon>
        <taxon>Embryophyta</taxon>
        <taxon>Tracheophyta</taxon>
        <taxon>Spermatophyta</taxon>
        <taxon>Magnoliopsida</taxon>
        <taxon>eudicotyledons</taxon>
        <taxon>Gunneridae</taxon>
        <taxon>Pentapetalae</taxon>
        <taxon>asterids</taxon>
        <taxon>lamiids</taxon>
        <taxon>Solanales</taxon>
        <taxon>Solanaceae</taxon>
        <taxon>Solanoideae</taxon>
        <taxon>Solaneae</taxon>
        <taxon>Solanum</taxon>
    </lineage>
</organism>
<feature type="region of interest" description="Disordered" evidence="1">
    <location>
        <begin position="30"/>
        <end position="50"/>
    </location>
</feature>
<accession>A0A9J5Z6Q2</accession>
<evidence type="ECO:0000313" key="3">
    <source>
        <dbReference type="Proteomes" id="UP000824120"/>
    </source>
</evidence>
<evidence type="ECO:0000256" key="1">
    <source>
        <dbReference type="SAM" id="MobiDB-lite"/>
    </source>
</evidence>
<reference evidence="2 3" key="1">
    <citation type="submission" date="2020-09" db="EMBL/GenBank/DDBJ databases">
        <title>De no assembly of potato wild relative species, Solanum commersonii.</title>
        <authorList>
            <person name="Cho K."/>
        </authorList>
    </citation>
    <scope>NUCLEOTIDE SEQUENCE [LARGE SCALE GENOMIC DNA]</scope>
    <source>
        <strain evidence="2">LZ3.2</strain>
        <tissue evidence="2">Leaf</tissue>
    </source>
</reference>